<name>A0A9P6DUI2_9AGAM</name>
<dbReference type="PANTHER" id="PTHR12277">
    <property type="entry name" value="ALPHA/BETA HYDROLASE DOMAIN-CONTAINING PROTEIN"/>
    <property type="match status" value="1"/>
</dbReference>
<accession>A0A9P6DUI2</accession>
<feature type="region of interest" description="Disordered" evidence="1">
    <location>
        <begin position="1"/>
        <end position="29"/>
    </location>
</feature>
<gene>
    <name evidence="3" type="ORF">BS47DRAFT_1330806</name>
</gene>
<dbReference type="Pfam" id="PF00561">
    <property type="entry name" value="Abhydrolase_1"/>
    <property type="match status" value="1"/>
</dbReference>
<evidence type="ECO:0000256" key="1">
    <source>
        <dbReference type="SAM" id="MobiDB-lite"/>
    </source>
</evidence>
<evidence type="ECO:0000259" key="2">
    <source>
        <dbReference type="Pfam" id="PF00561"/>
    </source>
</evidence>
<dbReference type="PANTHER" id="PTHR12277:SF81">
    <property type="entry name" value="PROTEIN ABHD13"/>
    <property type="match status" value="1"/>
</dbReference>
<dbReference type="GO" id="GO:0008474">
    <property type="term" value="F:palmitoyl-(protein) hydrolase activity"/>
    <property type="evidence" value="ECO:0007669"/>
    <property type="project" value="TreeGrafter"/>
</dbReference>
<protein>
    <recommendedName>
        <fullName evidence="2">AB hydrolase-1 domain-containing protein</fullName>
    </recommendedName>
</protein>
<dbReference type="EMBL" id="MU128997">
    <property type="protein sequence ID" value="KAF9511673.1"/>
    <property type="molecule type" value="Genomic_DNA"/>
</dbReference>
<keyword evidence="4" id="KW-1185">Reference proteome</keyword>
<dbReference type="Proteomes" id="UP000886523">
    <property type="component" value="Unassembled WGS sequence"/>
</dbReference>
<proteinExistence type="predicted"/>
<evidence type="ECO:0000313" key="3">
    <source>
        <dbReference type="EMBL" id="KAF9511673.1"/>
    </source>
</evidence>
<organism evidence="3 4">
    <name type="scientific">Hydnum rufescens UP504</name>
    <dbReference type="NCBI Taxonomy" id="1448309"/>
    <lineage>
        <taxon>Eukaryota</taxon>
        <taxon>Fungi</taxon>
        <taxon>Dikarya</taxon>
        <taxon>Basidiomycota</taxon>
        <taxon>Agaricomycotina</taxon>
        <taxon>Agaricomycetes</taxon>
        <taxon>Cantharellales</taxon>
        <taxon>Hydnaceae</taxon>
        <taxon>Hydnum</taxon>
    </lineage>
</organism>
<comment type="caution">
    <text evidence="3">The sequence shown here is derived from an EMBL/GenBank/DDBJ whole genome shotgun (WGS) entry which is preliminary data.</text>
</comment>
<dbReference type="GO" id="GO:0016020">
    <property type="term" value="C:membrane"/>
    <property type="evidence" value="ECO:0007669"/>
    <property type="project" value="TreeGrafter"/>
</dbReference>
<dbReference type="SUPFAM" id="SSF53474">
    <property type="entry name" value="alpha/beta-Hydrolases"/>
    <property type="match status" value="1"/>
</dbReference>
<feature type="domain" description="AB hydrolase-1" evidence="2">
    <location>
        <begin position="37"/>
        <end position="146"/>
    </location>
</feature>
<sequence length="257" mass="28638">MKQRRELLDRNSASPPSDLKVAANEKQTDDEYASSRPTVLFFHANAGNVGHRIPYARIFYTRMRCNVIMLSYRGYGLSEGKPTEKGIRMDAQATLDYVLSHPVLQSTKLIYYGQSIGGAVAIDLASRNPSNVHALILENTFLSIPLVAKQVMPYVTPFLFLCTEKWRSDRAIKLVPSSTHILLLSGLEDELVPPSHMKSLWNTVTQGGKERRTAEGVPTDSGILADNTCLQPGYWHSVEEFVRGIASGQFDKLQNDP</sequence>
<reference evidence="3" key="1">
    <citation type="journal article" date="2020" name="Nat. Commun.">
        <title>Large-scale genome sequencing of mycorrhizal fungi provides insights into the early evolution of symbiotic traits.</title>
        <authorList>
            <person name="Miyauchi S."/>
            <person name="Kiss E."/>
            <person name="Kuo A."/>
            <person name="Drula E."/>
            <person name="Kohler A."/>
            <person name="Sanchez-Garcia M."/>
            <person name="Morin E."/>
            <person name="Andreopoulos B."/>
            <person name="Barry K.W."/>
            <person name="Bonito G."/>
            <person name="Buee M."/>
            <person name="Carver A."/>
            <person name="Chen C."/>
            <person name="Cichocki N."/>
            <person name="Clum A."/>
            <person name="Culley D."/>
            <person name="Crous P.W."/>
            <person name="Fauchery L."/>
            <person name="Girlanda M."/>
            <person name="Hayes R.D."/>
            <person name="Keri Z."/>
            <person name="LaButti K."/>
            <person name="Lipzen A."/>
            <person name="Lombard V."/>
            <person name="Magnuson J."/>
            <person name="Maillard F."/>
            <person name="Murat C."/>
            <person name="Nolan M."/>
            <person name="Ohm R.A."/>
            <person name="Pangilinan J."/>
            <person name="Pereira M.F."/>
            <person name="Perotto S."/>
            <person name="Peter M."/>
            <person name="Pfister S."/>
            <person name="Riley R."/>
            <person name="Sitrit Y."/>
            <person name="Stielow J.B."/>
            <person name="Szollosi G."/>
            <person name="Zifcakova L."/>
            <person name="Stursova M."/>
            <person name="Spatafora J.W."/>
            <person name="Tedersoo L."/>
            <person name="Vaario L.M."/>
            <person name="Yamada A."/>
            <person name="Yan M."/>
            <person name="Wang P."/>
            <person name="Xu J."/>
            <person name="Bruns T."/>
            <person name="Baldrian P."/>
            <person name="Vilgalys R."/>
            <person name="Dunand C."/>
            <person name="Henrissat B."/>
            <person name="Grigoriev I.V."/>
            <person name="Hibbett D."/>
            <person name="Nagy L.G."/>
            <person name="Martin F.M."/>
        </authorList>
    </citation>
    <scope>NUCLEOTIDE SEQUENCE</scope>
    <source>
        <strain evidence="3">UP504</strain>
    </source>
</reference>
<dbReference type="Gene3D" id="3.40.50.1820">
    <property type="entry name" value="alpha/beta hydrolase"/>
    <property type="match status" value="1"/>
</dbReference>
<dbReference type="InterPro" id="IPR029058">
    <property type="entry name" value="AB_hydrolase_fold"/>
</dbReference>
<dbReference type="AlphaFoldDB" id="A0A9P6DUI2"/>
<dbReference type="OrthoDB" id="10249433at2759"/>
<dbReference type="InterPro" id="IPR000073">
    <property type="entry name" value="AB_hydrolase_1"/>
</dbReference>
<evidence type="ECO:0000313" key="4">
    <source>
        <dbReference type="Proteomes" id="UP000886523"/>
    </source>
</evidence>